<dbReference type="PANTHER" id="PTHR32114:SF2">
    <property type="entry name" value="ABC TRANSPORTER ABCH.3"/>
    <property type="match status" value="1"/>
</dbReference>
<dbReference type="PANTHER" id="PTHR32114">
    <property type="entry name" value="ABC TRANSPORTER ABCH.3"/>
    <property type="match status" value="1"/>
</dbReference>
<sequence>MKILAVRFQNLNSLKGEHEIRFDQSPLSDAGLFAITGPTGAGKTTILDAMTVGLYGLVHRHNQDKPLELMTRHTAESYAEVEFEAKGKRYRSKWHLRRSRGKADGNIQPVHMELYDYAEDALLDLKPSQVPDKVAELSGLDYNQFLRSVMLSQGDFARFLKANPNERSSLLEKITDTGIYSEISKFAFEKAKAERLKREDLEHKLQDNKLLPEEERKAYEASIAELTGHESILGQETARLQEQIQWLTQVQQLQAKSQQHLIALQTQEQKLESLQPDFKKLQQHEQAQQYESQLTRIELANGQLVQVQSQLDTLKNQLPVLEAELELAGKVASEAGKVHHQQEEALQKLEPLLEKVNKLDHQLHTIREQYQKEKAAYVQFGENHQQEKTLLETKQQSLDKLTQEATNVKNWLQEHERLQDLSENLHVIKQSIKDLQEVELRIKRCQQEQQELQKQLQQETLQQVQLTKKQQENTDQKQIADKQKKEKIAQLQTLLADRSIDDLEQSAQEHPLLLARYEKLLELAKQNQQQKQKVQGLTQQLIQQESEVKAQQLSLTATQQQYTDATERLKYIQKLVLLQQQIQKYEEARHMLQPGQPCPLCGSEQHPFVESEYNISLPEEVQKRDTQQALVTELQQSIHNLNLQLSTLQQRQQLASTARAEAETEVKRLQQAFAANAVDITISIEEAERLEQLIQQQKQELGQLQQKLVRARAYSKELESMNQQGQQLREAQLQLQSQLNQLEQSRKYLKTQLEKLAVSLEDEKEQQQAHTETVESIAATFGLLYKAEKRQELLHTLEQQAAAYVQKQQNLEKMRTAYVELNAEVKSLNLKVQEKQQELKARQENLKEEHLKLSQLKEERVQLFGEKDPQQERLRAHQELKAQASQAEEARTAQLKKQQELQESRQRQQEYQQTHHQNKSLLDELREGLLRVLQQQGIETIEALSQMLINKDEATRLANLKNQAEKHLTELRKSLSDVQHELAQVKSKDMTGETGEALRELHQEKTKQQHELIAQRARYQQLLEQDTQQREKNRELAEQLRTQQQVCHRWEQLSSLIGSADGNKFSRFAQGLTLARLVELANRHLQKLNDRYRILKSSEEDLELLIVDTYQAEAVRPMNTLSGGESFLVSLALALGLSDLAGRRTQINSLFIDEGFGTLDAETLDAAISTLENLQASGKMIGIISHVEALKERISTQIRVKKQAGGVSKVEVVGW</sequence>
<feature type="coiled-coil region" evidence="1">
    <location>
        <begin position="297"/>
        <end position="324"/>
    </location>
</feature>
<dbReference type="Gene3D" id="3.40.50.300">
    <property type="entry name" value="P-loop containing nucleotide triphosphate hydrolases"/>
    <property type="match status" value="2"/>
</dbReference>
<dbReference type="Proteomes" id="UP001597369">
    <property type="component" value="Unassembled WGS sequence"/>
</dbReference>
<name>A0ABW4X0S9_9BACT</name>
<feature type="compositionally biased region" description="Basic and acidic residues" evidence="2">
    <location>
        <begin position="897"/>
        <end position="908"/>
    </location>
</feature>
<feature type="coiled-coil region" evidence="1">
    <location>
        <begin position="384"/>
        <end position="474"/>
    </location>
</feature>
<feature type="coiled-coil region" evidence="1">
    <location>
        <begin position="514"/>
        <end position="588"/>
    </location>
</feature>
<dbReference type="InterPro" id="IPR027417">
    <property type="entry name" value="P-loop_NTPase"/>
</dbReference>
<evidence type="ECO:0000313" key="5">
    <source>
        <dbReference type="Proteomes" id="UP001597369"/>
    </source>
</evidence>
<dbReference type="Pfam" id="PF13558">
    <property type="entry name" value="SbcC_Walker_B"/>
    <property type="match status" value="1"/>
</dbReference>
<feature type="region of interest" description="Disordered" evidence="2">
    <location>
        <begin position="882"/>
        <end position="918"/>
    </location>
</feature>
<keyword evidence="5" id="KW-1185">Reference proteome</keyword>
<accession>A0ABW4X0S9</accession>
<comment type="caution">
    <text evidence="4">The sequence shown here is derived from an EMBL/GenBank/DDBJ whole genome shotgun (WGS) entry which is preliminary data.</text>
</comment>
<evidence type="ECO:0000313" key="4">
    <source>
        <dbReference type="EMBL" id="MFD2068001.1"/>
    </source>
</evidence>
<feature type="coiled-coil region" evidence="1">
    <location>
        <begin position="631"/>
        <end position="770"/>
    </location>
</feature>
<dbReference type="SUPFAM" id="SSF52540">
    <property type="entry name" value="P-loop containing nucleoside triphosphate hydrolases"/>
    <property type="match status" value="1"/>
</dbReference>
<evidence type="ECO:0000259" key="3">
    <source>
        <dbReference type="Pfam" id="PF13476"/>
    </source>
</evidence>
<protein>
    <submittedName>
        <fullName evidence="4">AAA family ATPase</fullName>
    </submittedName>
</protein>
<dbReference type="EMBL" id="JBHUHV010000039">
    <property type="protein sequence ID" value="MFD2068001.1"/>
    <property type="molecule type" value="Genomic_DNA"/>
</dbReference>
<organism evidence="4 5">
    <name type="scientific">Pontibacter silvestris</name>
    <dbReference type="NCBI Taxonomy" id="2305183"/>
    <lineage>
        <taxon>Bacteria</taxon>
        <taxon>Pseudomonadati</taxon>
        <taxon>Bacteroidota</taxon>
        <taxon>Cytophagia</taxon>
        <taxon>Cytophagales</taxon>
        <taxon>Hymenobacteraceae</taxon>
        <taxon>Pontibacter</taxon>
    </lineage>
</organism>
<reference evidence="5" key="1">
    <citation type="journal article" date="2019" name="Int. J. Syst. Evol. Microbiol.">
        <title>The Global Catalogue of Microorganisms (GCM) 10K type strain sequencing project: providing services to taxonomists for standard genome sequencing and annotation.</title>
        <authorList>
            <consortium name="The Broad Institute Genomics Platform"/>
            <consortium name="The Broad Institute Genome Sequencing Center for Infectious Disease"/>
            <person name="Wu L."/>
            <person name="Ma J."/>
        </authorList>
    </citation>
    <scope>NUCLEOTIDE SEQUENCE [LARGE SCALE GENOMIC DNA]</scope>
    <source>
        <strain evidence="5">JCM 16545</strain>
    </source>
</reference>
<dbReference type="Pfam" id="PF13476">
    <property type="entry name" value="AAA_23"/>
    <property type="match status" value="1"/>
</dbReference>
<feature type="coiled-coil region" evidence="1">
    <location>
        <begin position="1078"/>
        <end position="1105"/>
    </location>
</feature>
<keyword evidence="1" id="KW-0175">Coiled coil</keyword>
<gene>
    <name evidence="4" type="ORF">ACFSKU_13985</name>
</gene>
<dbReference type="InterPro" id="IPR038729">
    <property type="entry name" value="Rad50/SbcC_AAA"/>
</dbReference>
<evidence type="ECO:0000256" key="2">
    <source>
        <dbReference type="SAM" id="MobiDB-lite"/>
    </source>
</evidence>
<feature type="domain" description="Rad50/SbcC-type AAA" evidence="3">
    <location>
        <begin position="6"/>
        <end position="209"/>
    </location>
</feature>
<proteinExistence type="predicted"/>
<feature type="coiled-coil region" evidence="1">
    <location>
        <begin position="950"/>
        <end position="988"/>
    </location>
</feature>
<dbReference type="RefSeq" id="WP_229958346.1">
    <property type="nucleotide sequence ID" value="NZ_JAJJWI010000003.1"/>
</dbReference>
<evidence type="ECO:0000256" key="1">
    <source>
        <dbReference type="SAM" id="Coils"/>
    </source>
</evidence>